<dbReference type="InterPro" id="IPR013762">
    <property type="entry name" value="Integrase-like_cat_sf"/>
</dbReference>
<dbReference type="PANTHER" id="PTHR30349:SF64">
    <property type="entry name" value="PROPHAGE INTEGRASE INTD-RELATED"/>
    <property type="match status" value="1"/>
</dbReference>
<dbReference type="InterPro" id="IPR025269">
    <property type="entry name" value="SAM-like_dom"/>
</dbReference>
<dbReference type="Gene3D" id="1.10.150.130">
    <property type="match status" value="1"/>
</dbReference>
<comment type="caution">
    <text evidence="5">The sequence shown here is derived from an EMBL/GenBank/DDBJ whole genome shotgun (WGS) entry which is preliminary data.</text>
</comment>
<dbReference type="Pfam" id="PF13102">
    <property type="entry name" value="Phage_int_SAM_5"/>
    <property type="match status" value="1"/>
</dbReference>
<evidence type="ECO:0000259" key="4">
    <source>
        <dbReference type="PROSITE" id="PS51898"/>
    </source>
</evidence>
<dbReference type="InterPro" id="IPR035386">
    <property type="entry name" value="Arm-DNA-bind_5"/>
</dbReference>
<evidence type="ECO:0000313" key="6">
    <source>
        <dbReference type="Proteomes" id="UP000290261"/>
    </source>
</evidence>
<dbReference type="GO" id="GO:0015074">
    <property type="term" value="P:DNA integration"/>
    <property type="evidence" value="ECO:0007669"/>
    <property type="project" value="InterPro"/>
</dbReference>
<dbReference type="Pfam" id="PF17293">
    <property type="entry name" value="Arm-DNA-bind_5"/>
    <property type="match status" value="1"/>
</dbReference>
<keyword evidence="3" id="KW-0233">DNA recombination</keyword>
<dbReference type="SUPFAM" id="SSF56349">
    <property type="entry name" value="DNA breaking-rejoining enzymes"/>
    <property type="match status" value="1"/>
</dbReference>
<accession>A0A444VI45</accession>
<sequence length="418" mass="48182">MAKARIILDTRTESQSKFTGLYPIAVRVFHKKARIIRLSHYTSPKGWNEKEGTLKRSVKENSNLDCDAINHELFEKLTMAKRLILDLGENIDNITVDTLVDEIKRSWENDNKTEIKQKYENCITLSEFGEVLIQRKLKANKPGTAKWYKDCIKVFMDQNGGRDLKLSQITVRFLKDFEAEHRSRGNVTNTISNYMRGARAIYNAAINEDEYFPERNVFTRYKIPTSKRVKKKALPKESILKVLQVEYPCETIMWHTKNYFITMFMARGMNFIDLAKLRVKNIHSGYIFYGRSKTDDPITVKIVPALQKVLDYYLQGKKPDDFVFPIGNDGSPKMFKKYRNDISSINKNLAILAKDAGIDEKLTTYYLRHSWATIAKHMGLSIAMISDALGHQSVVTTEIYLKSFTNESLDEANLLVVG</sequence>
<dbReference type="AlphaFoldDB" id="A0A444VI45"/>
<protein>
    <recommendedName>
        <fullName evidence="4">Tyr recombinase domain-containing protein</fullName>
    </recommendedName>
</protein>
<dbReference type="RefSeq" id="WP_129656015.1">
    <property type="nucleotide sequence ID" value="NZ_ML142914.1"/>
</dbReference>
<gene>
    <name evidence="5" type="ORF">DN53_05830</name>
</gene>
<proteinExistence type="inferred from homology"/>
<feature type="domain" description="Tyr recombinase" evidence="4">
    <location>
        <begin position="229"/>
        <end position="414"/>
    </location>
</feature>
<dbReference type="Gene3D" id="1.10.443.10">
    <property type="entry name" value="Intergrase catalytic core"/>
    <property type="match status" value="1"/>
</dbReference>
<organism evidence="5 6">
    <name type="scientific">Flagellimonas olearia</name>
    <dbReference type="NCBI Taxonomy" id="552546"/>
    <lineage>
        <taxon>Bacteria</taxon>
        <taxon>Pseudomonadati</taxon>
        <taxon>Bacteroidota</taxon>
        <taxon>Flavobacteriia</taxon>
        <taxon>Flavobacteriales</taxon>
        <taxon>Flavobacteriaceae</taxon>
        <taxon>Flagellimonas</taxon>
    </lineage>
</organism>
<dbReference type="InterPro" id="IPR011010">
    <property type="entry name" value="DNA_brk_join_enz"/>
</dbReference>
<evidence type="ECO:0000256" key="2">
    <source>
        <dbReference type="ARBA" id="ARBA00023125"/>
    </source>
</evidence>
<dbReference type="InterPro" id="IPR002104">
    <property type="entry name" value="Integrase_catalytic"/>
</dbReference>
<reference evidence="5 6" key="1">
    <citation type="submission" date="2014-04" db="EMBL/GenBank/DDBJ databases">
        <title>Whole genome of Muricauda olearia.</title>
        <authorList>
            <person name="Zhang X.-H."/>
            <person name="Tang K."/>
        </authorList>
    </citation>
    <scope>NUCLEOTIDE SEQUENCE [LARGE SCALE GENOMIC DNA]</scope>
    <source>
        <strain evidence="5 6">Th120</strain>
    </source>
</reference>
<name>A0A444VI45_9FLAO</name>
<dbReference type="PANTHER" id="PTHR30349">
    <property type="entry name" value="PHAGE INTEGRASE-RELATED"/>
    <property type="match status" value="1"/>
</dbReference>
<evidence type="ECO:0000313" key="5">
    <source>
        <dbReference type="EMBL" id="RYC50435.1"/>
    </source>
</evidence>
<dbReference type="GO" id="GO:0006310">
    <property type="term" value="P:DNA recombination"/>
    <property type="evidence" value="ECO:0007669"/>
    <property type="project" value="UniProtKB-KW"/>
</dbReference>
<dbReference type="GO" id="GO:0003677">
    <property type="term" value="F:DNA binding"/>
    <property type="evidence" value="ECO:0007669"/>
    <property type="project" value="UniProtKB-KW"/>
</dbReference>
<dbReference type="EMBL" id="JJMP01000010">
    <property type="protein sequence ID" value="RYC50435.1"/>
    <property type="molecule type" value="Genomic_DNA"/>
</dbReference>
<evidence type="ECO:0000256" key="3">
    <source>
        <dbReference type="ARBA" id="ARBA00023172"/>
    </source>
</evidence>
<keyword evidence="2" id="KW-0238">DNA-binding</keyword>
<comment type="similarity">
    <text evidence="1">Belongs to the 'phage' integrase family.</text>
</comment>
<evidence type="ECO:0000256" key="1">
    <source>
        <dbReference type="ARBA" id="ARBA00008857"/>
    </source>
</evidence>
<dbReference type="Proteomes" id="UP000290261">
    <property type="component" value="Unassembled WGS sequence"/>
</dbReference>
<dbReference type="Pfam" id="PF00589">
    <property type="entry name" value="Phage_integrase"/>
    <property type="match status" value="1"/>
</dbReference>
<dbReference type="PROSITE" id="PS51898">
    <property type="entry name" value="TYR_RECOMBINASE"/>
    <property type="match status" value="1"/>
</dbReference>
<dbReference type="InterPro" id="IPR010998">
    <property type="entry name" value="Integrase_recombinase_N"/>
</dbReference>
<keyword evidence="6" id="KW-1185">Reference proteome</keyword>
<dbReference type="InterPro" id="IPR050090">
    <property type="entry name" value="Tyrosine_recombinase_XerCD"/>
</dbReference>